<dbReference type="KEGG" id="yli:90949353"/>
<evidence type="ECO:0000313" key="3">
    <source>
        <dbReference type="Proteomes" id="UP000182444"/>
    </source>
</evidence>
<proteinExistence type="predicted"/>
<gene>
    <name evidence="2" type="ORF">YALI1_A15045g</name>
</gene>
<name>A0A1D8N4V7_YARLL</name>
<evidence type="ECO:0000259" key="1">
    <source>
        <dbReference type="SMART" id="SM00256"/>
    </source>
</evidence>
<dbReference type="CDD" id="cd09917">
    <property type="entry name" value="F-box_SF"/>
    <property type="match status" value="1"/>
</dbReference>
<sequence length="229" mass="25630">MVTFVRASTRPGTPASPVFLTSHPGTVSNLQSNNLVSRYENFDIQEVISLALQEHIVQVLMGQSQQIQQQILQDTVAHRSLDFARNTRPSRPKLSKKQPFTKDADIPLEVAGIIFEHCDLESIVQLQQVSSYWYSAYRSLDNVLKTKVQSRNPWMELGENGTELDTWGDCALVFVGRLNSRQWQAVKTVDDIDLSSVGKAASNVILYRYRKGAGQPIQLSPGTYFGESA</sequence>
<dbReference type="SUPFAM" id="SSF81383">
    <property type="entry name" value="F-box domain"/>
    <property type="match status" value="1"/>
</dbReference>
<dbReference type="Proteomes" id="UP000182444">
    <property type="component" value="Chromosome 1A"/>
</dbReference>
<dbReference type="EMBL" id="CP017553">
    <property type="protein sequence ID" value="AOW00666.1"/>
    <property type="molecule type" value="Genomic_DNA"/>
</dbReference>
<organism evidence="2 3">
    <name type="scientific">Yarrowia lipolytica</name>
    <name type="common">Candida lipolytica</name>
    <dbReference type="NCBI Taxonomy" id="4952"/>
    <lineage>
        <taxon>Eukaryota</taxon>
        <taxon>Fungi</taxon>
        <taxon>Dikarya</taxon>
        <taxon>Ascomycota</taxon>
        <taxon>Saccharomycotina</taxon>
        <taxon>Dipodascomycetes</taxon>
        <taxon>Dipodascales</taxon>
        <taxon>Dipodascales incertae sedis</taxon>
        <taxon>Yarrowia</taxon>
    </lineage>
</organism>
<evidence type="ECO:0000313" key="2">
    <source>
        <dbReference type="EMBL" id="AOW00666.1"/>
    </source>
</evidence>
<accession>A0A1D8N4V7</accession>
<dbReference type="InterPro" id="IPR001810">
    <property type="entry name" value="F-box_dom"/>
</dbReference>
<dbReference type="RefSeq" id="XP_065950096.2">
    <property type="nucleotide sequence ID" value="XM_066094024.2"/>
</dbReference>
<reference evidence="2 3" key="1">
    <citation type="journal article" date="2016" name="PLoS ONE">
        <title>Sequence Assembly of Yarrowia lipolytica Strain W29/CLIB89 Shows Transposable Element Diversity.</title>
        <authorList>
            <person name="Magnan C."/>
            <person name="Yu J."/>
            <person name="Chang I."/>
            <person name="Jahn E."/>
            <person name="Kanomata Y."/>
            <person name="Wu J."/>
            <person name="Zeller M."/>
            <person name="Oakes M."/>
            <person name="Baldi P."/>
            <person name="Sandmeyer S."/>
        </authorList>
    </citation>
    <scope>NUCLEOTIDE SEQUENCE [LARGE SCALE GENOMIC DNA]</scope>
    <source>
        <strain evidence="3">CLIB89(W29)</strain>
    </source>
</reference>
<dbReference type="Pfam" id="PF00646">
    <property type="entry name" value="F-box"/>
    <property type="match status" value="1"/>
</dbReference>
<dbReference type="AlphaFoldDB" id="A0A1D8N4V7"/>
<dbReference type="VEuPathDB" id="FungiDB:YALI0_D11924g"/>
<feature type="domain" description="F-box" evidence="1">
    <location>
        <begin position="106"/>
        <end position="146"/>
    </location>
</feature>
<protein>
    <recommendedName>
        <fullName evidence="1">F-box domain-containing protein</fullName>
    </recommendedName>
</protein>
<dbReference type="SMART" id="SM00256">
    <property type="entry name" value="FBOX"/>
    <property type="match status" value="1"/>
</dbReference>
<dbReference type="InterPro" id="IPR036047">
    <property type="entry name" value="F-box-like_dom_sf"/>
</dbReference>
<dbReference type="VEuPathDB" id="FungiDB:YALI1_A15045g"/>
<dbReference type="GeneID" id="90949353"/>